<reference evidence="2 3" key="1">
    <citation type="submission" date="2021-06" db="EMBL/GenBank/DDBJ databases">
        <title>A haploid diamondback moth (Plutella xylostella L.) genome assembly resolves 31 chromosomes and identifies a diamide resistance mutation.</title>
        <authorList>
            <person name="Ward C.M."/>
            <person name="Perry K.D."/>
            <person name="Baker G."/>
            <person name="Powis K."/>
            <person name="Heckel D.G."/>
            <person name="Baxter S.W."/>
        </authorList>
    </citation>
    <scope>NUCLEOTIDE SEQUENCE [LARGE SCALE GENOMIC DNA]</scope>
    <source>
        <strain evidence="2 3">LV</strain>
        <tissue evidence="2">Single pupa</tissue>
    </source>
</reference>
<feature type="compositionally biased region" description="Pro residues" evidence="1">
    <location>
        <begin position="197"/>
        <end position="209"/>
    </location>
</feature>
<evidence type="ECO:0008006" key="4">
    <source>
        <dbReference type="Google" id="ProtNLM"/>
    </source>
</evidence>
<proteinExistence type="predicted"/>
<dbReference type="PANTHER" id="PTHR21780:SF0">
    <property type="entry name" value="TRANSMEMBRANE PROTEIN 209"/>
    <property type="match status" value="1"/>
</dbReference>
<feature type="compositionally biased region" description="Gly residues" evidence="1">
    <location>
        <begin position="144"/>
        <end position="167"/>
    </location>
</feature>
<dbReference type="PANTHER" id="PTHR21780">
    <property type="entry name" value="TRANSMEMBRANE PROTEIN 209"/>
    <property type="match status" value="1"/>
</dbReference>
<feature type="region of interest" description="Disordered" evidence="1">
    <location>
        <begin position="190"/>
        <end position="211"/>
    </location>
</feature>
<name>A0ABQ7Q923_PLUXY</name>
<accession>A0ABQ7Q923</accession>
<dbReference type="Proteomes" id="UP000823941">
    <property type="component" value="Chromosome 19"/>
</dbReference>
<protein>
    <recommendedName>
        <fullName evidence="4">Transmembrane protein 209</fullName>
    </recommendedName>
</protein>
<sequence length="454" mass="46565">MPALPQPGHSPLVASAVEARAAAGRRERALCWAAVNAALLALFVGDLWMACPGHTSALHAVELAAAALLAGSLLLHAARLLPPRRKTSLTARQARLLGLDDSTLDSSFRIVETSELSSSSGALRAAGEDTSLLSLSRSWSSAGEEGGAGAGAGGGSPRGGAGGGGSPRGARTPPLQDHFIADATTLEEYLRSVSPTESPPAPPAPPARPAPRYQLATVSTESGGGEAGGAEAGGALWRRLRVDPARLTTYNLNLRRWLHMTILARLERELEAAGGGAGGAGSARLEPYLQQRAHQAYVAQRIRELARGGCLSAYKWDGGGDDWNDSKPTDAEIIMHLFATYVDSQAPRVAAAAGAGGAGAGAFSARHVSAAPARPPRSPRTLALHRASSRPPHYLLLLGEDTIEVCSGRNNVFHTLLVFLAAAARGAGGGGGGAVAGGLQLGRAGLNLLWVIGQ</sequence>
<evidence type="ECO:0000313" key="3">
    <source>
        <dbReference type="Proteomes" id="UP000823941"/>
    </source>
</evidence>
<dbReference type="EMBL" id="JAHIBW010000019">
    <property type="protein sequence ID" value="KAG7301230.1"/>
    <property type="molecule type" value="Genomic_DNA"/>
</dbReference>
<gene>
    <name evidence="2" type="ORF">JYU34_014128</name>
</gene>
<dbReference type="InterPro" id="IPR019176">
    <property type="entry name" value="Cytochrome_B561-rel"/>
</dbReference>
<keyword evidence="3" id="KW-1185">Reference proteome</keyword>
<organism evidence="2 3">
    <name type="scientific">Plutella xylostella</name>
    <name type="common">Diamondback moth</name>
    <name type="synonym">Plutella maculipennis</name>
    <dbReference type="NCBI Taxonomy" id="51655"/>
    <lineage>
        <taxon>Eukaryota</taxon>
        <taxon>Metazoa</taxon>
        <taxon>Ecdysozoa</taxon>
        <taxon>Arthropoda</taxon>
        <taxon>Hexapoda</taxon>
        <taxon>Insecta</taxon>
        <taxon>Pterygota</taxon>
        <taxon>Neoptera</taxon>
        <taxon>Endopterygota</taxon>
        <taxon>Lepidoptera</taxon>
        <taxon>Glossata</taxon>
        <taxon>Ditrysia</taxon>
        <taxon>Yponomeutoidea</taxon>
        <taxon>Plutellidae</taxon>
        <taxon>Plutella</taxon>
    </lineage>
</organism>
<feature type="region of interest" description="Disordered" evidence="1">
    <location>
        <begin position="137"/>
        <end position="175"/>
    </location>
</feature>
<evidence type="ECO:0000256" key="1">
    <source>
        <dbReference type="SAM" id="MobiDB-lite"/>
    </source>
</evidence>
<evidence type="ECO:0000313" key="2">
    <source>
        <dbReference type="EMBL" id="KAG7301230.1"/>
    </source>
</evidence>
<comment type="caution">
    <text evidence="2">The sequence shown here is derived from an EMBL/GenBank/DDBJ whole genome shotgun (WGS) entry which is preliminary data.</text>
</comment>
<dbReference type="Pfam" id="PF09786">
    <property type="entry name" value="CytochromB561_N"/>
    <property type="match status" value="1"/>
</dbReference>